<organism evidence="3 4">
    <name type="scientific">Paenibacillus swuensis</name>
    <dbReference type="NCBI Taxonomy" id="1178515"/>
    <lineage>
        <taxon>Bacteria</taxon>
        <taxon>Bacillati</taxon>
        <taxon>Bacillota</taxon>
        <taxon>Bacilli</taxon>
        <taxon>Bacillales</taxon>
        <taxon>Paenibacillaceae</taxon>
        <taxon>Paenibacillus</taxon>
    </lineage>
</organism>
<dbReference type="KEGG" id="pswu:SY83_03440"/>
<dbReference type="GO" id="GO:0051539">
    <property type="term" value="F:4 iron, 4 sulfur cluster binding"/>
    <property type="evidence" value="ECO:0007669"/>
    <property type="project" value="UniProtKB-KW"/>
</dbReference>
<keyword evidence="1" id="KW-0408">Iron</keyword>
<dbReference type="PATRIC" id="fig|1178515.4.peg.679"/>
<dbReference type="InterPro" id="IPR003739">
    <property type="entry name" value="Lys_aminomutase/Glu_NH3_mut"/>
</dbReference>
<dbReference type="SUPFAM" id="SSF102114">
    <property type="entry name" value="Radical SAM enzymes"/>
    <property type="match status" value="1"/>
</dbReference>
<name>A0A172TEZ0_9BACL</name>
<dbReference type="EMBL" id="CP011388">
    <property type="protein sequence ID" value="ANE45522.1"/>
    <property type="molecule type" value="Genomic_DNA"/>
</dbReference>
<dbReference type="STRING" id="1178515.SY83_03440"/>
<dbReference type="PANTHER" id="PTHR30538:SF0">
    <property type="entry name" value="L-LYSINE 2,3-AMINOMUTASE AQ_1632-RELATED"/>
    <property type="match status" value="1"/>
</dbReference>
<evidence type="ECO:0000256" key="2">
    <source>
        <dbReference type="SAM" id="MobiDB-lite"/>
    </source>
</evidence>
<dbReference type="InterPro" id="IPR013785">
    <property type="entry name" value="Aldolase_TIM"/>
</dbReference>
<protein>
    <recommendedName>
        <fullName evidence="5">KamA family radical SAM protein</fullName>
    </recommendedName>
</protein>
<accession>A0A172TEZ0</accession>
<evidence type="ECO:0000256" key="1">
    <source>
        <dbReference type="ARBA" id="ARBA00022485"/>
    </source>
</evidence>
<evidence type="ECO:0008006" key="5">
    <source>
        <dbReference type="Google" id="ProtNLM"/>
    </source>
</evidence>
<feature type="region of interest" description="Disordered" evidence="2">
    <location>
        <begin position="343"/>
        <end position="369"/>
    </location>
</feature>
<keyword evidence="1" id="KW-0411">Iron-sulfur</keyword>
<dbReference type="RefSeq" id="WP_068604275.1">
    <property type="nucleotide sequence ID" value="NZ_CP011388.1"/>
</dbReference>
<dbReference type="Proteomes" id="UP000076927">
    <property type="component" value="Chromosome"/>
</dbReference>
<proteinExistence type="predicted"/>
<sequence length="369" mass="41976">MAEVKRITNFDNYTMIPEPDKEQLRKIQDKFSYRLNDYYVNLIQWEDPKDPIRKLLVTPSEILSEYGMMDAKGYSLEQAPGCMVIYRTTALLSITEDCGAETLPGLKYIAANTEINSVIITGADSFRPATERLHQLLSRLRDMKHVHVIRLRTKMTSFNPKRISEDMELLYTLHDFSTPEQRIYISNHVNHPRELTTDAIRAFRALHDAGVILNNQTPILKGVNDDPVVLAELLDKLSGAGVTPYDFFVNRQVKGNHEFVLPLEEVYQIVEEAKYRTVGSGKGVRLSINHRSGKMEIMAINQGKAYLKYYRSRNDQEGILILDCPPGATELDELQNDELARRKLQRNAATEPLASENSDSETSSEIGVL</sequence>
<dbReference type="Gene3D" id="3.20.20.70">
    <property type="entry name" value="Aldolase class I"/>
    <property type="match status" value="1"/>
</dbReference>
<gene>
    <name evidence="3" type="ORF">SY83_03440</name>
</gene>
<keyword evidence="4" id="KW-1185">Reference proteome</keyword>
<dbReference type="PANTHER" id="PTHR30538">
    <property type="entry name" value="LYSINE 2,3-AMINOMUTASE-RELATED"/>
    <property type="match status" value="1"/>
</dbReference>
<evidence type="ECO:0000313" key="4">
    <source>
        <dbReference type="Proteomes" id="UP000076927"/>
    </source>
</evidence>
<dbReference type="InterPro" id="IPR058240">
    <property type="entry name" value="rSAM_sf"/>
</dbReference>
<keyword evidence="1" id="KW-0479">Metal-binding</keyword>
<reference evidence="3 4" key="1">
    <citation type="submission" date="2015-01" db="EMBL/GenBank/DDBJ databases">
        <title>Paenibacillus swuensis/DY6/whole genome sequencing.</title>
        <authorList>
            <person name="Kim M.K."/>
            <person name="Srinivasan S."/>
            <person name="Lee J.-J."/>
        </authorList>
    </citation>
    <scope>NUCLEOTIDE SEQUENCE [LARGE SCALE GENOMIC DNA]</scope>
    <source>
        <strain evidence="3 4">DY6</strain>
    </source>
</reference>
<dbReference type="AlphaFoldDB" id="A0A172TEZ0"/>
<evidence type="ECO:0000313" key="3">
    <source>
        <dbReference type="EMBL" id="ANE45522.1"/>
    </source>
</evidence>
<keyword evidence="1" id="KW-0004">4Fe-4S</keyword>
<feature type="compositionally biased region" description="Polar residues" evidence="2">
    <location>
        <begin position="355"/>
        <end position="369"/>
    </location>
</feature>